<protein>
    <submittedName>
        <fullName evidence="4">Penicillin-binding protein 2</fullName>
    </submittedName>
</protein>
<feature type="region of interest" description="Disordered" evidence="1">
    <location>
        <begin position="77"/>
        <end position="121"/>
    </location>
</feature>
<evidence type="ECO:0000313" key="3">
    <source>
        <dbReference type="Proteomes" id="UP000268014"/>
    </source>
</evidence>
<sequence>MLREAQRAGFDIDKDAEEIPVPNQRTIYDASGNPMEFKESTLGHRRKTHRVCSIRLRELTGPARGFDARVSMRMKRSTRRCHWDTLLRASESAQDPSETRKTMPTPAPVQPSPRTSSRRRS</sequence>
<dbReference type="EMBL" id="UZAF01016533">
    <property type="protein sequence ID" value="VDO29775.1"/>
    <property type="molecule type" value="Genomic_DNA"/>
</dbReference>
<keyword evidence="3" id="KW-1185">Reference proteome</keyword>
<evidence type="ECO:0000313" key="4">
    <source>
        <dbReference type="WBParaSite" id="HPLM_0000671101-mRNA-1"/>
    </source>
</evidence>
<organism evidence="4">
    <name type="scientific">Haemonchus placei</name>
    <name type="common">Barber's pole worm</name>
    <dbReference type="NCBI Taxonomy" id="6290"/>
    <lineage>
        <taxon>Eukaryota</taxon>
        <taxon>Metazoa</taxon>
        <taxon>Ecdysozoa</taxon>
        <taxon>Nematoda</taxon>
        <taxon>Chromadorea</taxon>
        <taxon>Rhabditida</taxon>
        <taxon>Rhabditina</taxon>
        <taxon>Rhabditomorpha</taxon>
        <taxon>Strongyloidea</taxon>
        <taxon>Trichostrongylidae</taxon>
        <taxon>Haemonchus</taxon>
    </lineage>
</organism>
<feature type="region of interest" description="Disordered" evidence="1">
    <location>
        <begin position="26"/>
        <end position="46"/>
    </location>
</feature>
<proteinExistence type="predicted"/>
<accession>A0A0N4W8Z0</accession>
<dbReference type="OrthoDB" id="5871389at2759"/>
<evidence type="ECO:0000313" key="2">
    <source>
        <dbReference type="EMBL" id="VDO29775.1"/>
    </source>
</evidence>
<dbReference type="AlphaFoldDB" id="A0A0N4W8Z0"/>
<reference evidence="2 3" key="2">
    <citation type="submission" date="2018-11" db="EMBL/GenBank/DDBJ databases">
        <authorList>
            <consortium name="Pathogen Informatics"/>
        </authorList>
    </citation>
    <scope>NUCLEOTIDE SEQUENCE [LARGE SCALE GENOMIC DNA]</scope>
    <source>
        <strain evidence="2 3">MHpl1</strain>
    </source>
</reference>
<reference evidence="4" key="1">
    <citation type="submission" date="2017-02" db="UniProtKB">
        <authorList>
            <consortium name="WormBaseParasite"/>
        </authorList>
    </citation>
    <scope>IDENTIFICATION</scope>
</reference>
<dbReference type="WBParaSite" id="HPLM_0000671101-mRNA-1">
    <property type="protein sequence ID" value="HPLM_0000671101-mRNA-1"/>
    <property type="gene ID" value="HPLM_0000671101"/>
</dbReference>
<evidence type="ECO:0000256" key="1">
    <source>
        <dbReference type="SAM" id="MobiDB-lite"/>
    </source>
</evidence>
<dbReference type="Proteomes" id="UP000268014">
    <property type="component" value="Unassembled WGS sequence"/>
</dbReference>
<name>A0A0N4W8Z0_HAEPC</name>
<gene>
    <name evidence="2" type="ORF">HPLM_LOCUS6703</name>
</gene>